<dbReference type="PANTHER" id="PTHR11931">
    <property type="entry name" value="PHOSPHOGLYCERATE MUTASE"/>
    <property type="match status" value="1"/>
</dbReference>
<dbReference type="eggNOG" id="COG0406">
    <property type="taxonomic scope" value="Bacteria"/>
</dbReference>
<evidence type="ECO:0000256" key="4">
    <source>
        <dbReference type="ARBA" id="ARBA00023235"/>
    </source>
</evidence>
<dbReference type="InterPro" id="IPR029033">
    <property type="entry name" value="His_PPase_superfam"/>
</dbReference>
<dbReference type="STRING" id="1140003.OMY_00180"/>
<dbReference type="Pfam" id="PF00300">
    <property type="entry name" value="His_Phos_1"/>
    <property type="match status" value="1"/>
</dbReference>
<feature type="binding site" evidence="6">
    <location>
        <begin position="7"/>
        <end position="14"/>
    </location>
    <ligand>
        <name>substrate</name>
    </ligand>
</feature>
<keyword evidence="3" id="KW-0324">Glycolysis</keyword>
<comment type="caution">
    <text evidence="7">The sequence shown here is derived from an EMBL/GenBank/DDBJ whole genome shotgun (WGS) entry which is preliminary data.</text>
</comment>
<name>S0LIR5_9ENTE</name>
<accession>S0LIR5</accession>
<dbReference type="Proteomes" id="UP000015961">
    <property type="component" value="Unassembled WGS sequence"/>
</dbReference>
<dbReference type="GO" id="GO:0004619">
    <property type="term" value="F:phosphoglycerate mutase activity"/>
    <property type="evidence" value="ECO:0007669"/>
    <property type="project" value="UniProtKB-EC"/>
</dbReference>
<dbReference type="PATRIC" id="fig|1140003.3.peg.177"/>
<evidence type="ECO:0000256" key="5">
    <source>
        <dbReference type="PIRSR" id="PIRSR613078-1"/>
    </source>
</evidence>
<dbReference type="EMBL" id="ASWO01000001">
    <property type="protein sequence ID" value="EOT87123.1"/>
    <property type="molecule type" value="Genomic_DNA"/>
</dbReference>
<feature type="active site" description="Proton donor/acceptor" evidence="5">
    <location>
        <position position="84"/>
    </location>
</feature>
<evidence type="ECO:0000313" key="7">
    <source>
        <dbReference type="EMBL" id="EOT87123.1"/>
    </source>
</evidence>
<dbReference type="GO" id="GO:0006096">
    <property type="term" value="P:glycolytic process"/>
    <property type="evidence" value="ECO:0007669"/>
    <property type="project" value="UniProtKB-KW"/>
</dbReference>
<feature type="active site" description="Tele-phosphohistidine intermediate" evidence="5">
    <location>
        <position position="8"/>
    </location>
</feature>
<feature type="binding site" evidence="6">
    <location>
        <begin position="84"/>
        <end position="87"/>
    </location>
    <ligand>
        <name>substrate</name>
    </ligand>
</feature>
<protein>
    <recommendedName>
        <fullName evidence="2">phosphoglycerate mutase (2,3-diphosphoglycerate-dependent)</fullName>
        <ecNumber evidence="2">5.4.2.11</ecNumber>
    </recommendedName>
</protein>
<gene>
    <name evidence="7" type="ORF">I573_00179</name>
</gene>
<dbReference type="SUPFAM" id="SSF53254">
    <property type="entry name" value="Phosphoglycerate mutase-like"/>
    <property type="match status" value="1"/>
</dbReference>
<proteinExistence type="inferred from homology"/>
<evidence type="ECO:0000256" key="2">
    <source>
        <dbReference type="ARBA" id="ARBA00012028"/>
    </source>
</evidence>
<dbReference type="RefSeq" id="WP_016184671.1">
    <property type="nucleotide sequence ID" value="NZ_ASWO01000001.1"/>
</dbReference>
<keyword evidence="4" id="KW-0413">Isomerase</keyword>
<evidence type="ECO:0000256" key="1">
    <source>
        <dbReference type="ARBA" id="ARBA00006717"/>
    </source>
</evidence>
<dbReference type="CDD" id="cd07067">
    <property type="entry name" value="HP_PGM_like"/>
    <property type="match status" value="1"/>
</dbReference>
<evidence type="ECO:0000256" key="6">
    <source>
        <dbReference type="PIRSR" id="PIRSR613078-2"/>
    </source>
</evidence>
<evidence type="ECO:0000313" key="8">
    <source>
        <dbReference type="Proteomes" id="UP000015961"/>
    </source>
</evidence>
<dbReference type="SMART" id="SM00855">
    <property type="entry name" value="PGAM"/>
    <property type="match status" value="1"/>
</dbReference>
<dbReference type="AlphaFoldDB" id="S0LIR5"/>
<feature type="binding site" evidence="6">
    <location>
        <position position="58"/>
    </location>
    <ligand>
        <name>substrate</name>
    </ligand>
</feature>
<organism evidence="7 8">
    <name type="scientific">Enterococcus sulfureus ATCC 49903</name>
    <dbReference type="NCBI Taxonomy" id="1140003"/>
    <lineage>
        <taxon>Bacteria</taxon>
        <taxon>Bacillati</taxon>
        <taxon>Bacillota</taxon>
        <taxon>Bacilli</taxon>
        <taxon>Lactobacillales</taxon>
        <taxon>Enterococcaceae</taxon>
        <taxon>Enterococcus</taxon>
    </lineage>
</organism>
<sequence>MYLYFTRHGKTEWNLERRFQGMKGDSPLLASSYEEVASLGRELKTVPFEAIYCSTAKRARDTAQAIEAQLEHAVPIFAEDGLLEMGYGSLEGQLIDEMRLLYGPTLENMRYHLDQYDPTAFDGETVSEMLVRMMHTITEKVTQHEGPILFVGHGTSMTAAIQALIGKPVSQLRDMGGLYNNSLTILETEHKVLPYTLVKWNDVSFLSDPTSADSLL</sequence>
<keyword evidence="8" id="KW-1185">Reference proteome</keyword>
<dbReference type="InterPro" id="IPR013078">
    <property type="entry name" value="His_Pase_superF_clade-1"/>
</dbReference>
<dbReference type="EC" id="5.4.2.11" evidence="2"/>
<dbReference type="OrthoDB" id="9782128at2"/>
<evidence type="ECO:0000256" key="3">
    <source>
        <dbReference type="ARBA" id="ARBA00023152"/>
    </source>
</evidence>
<dbReference type="Gene3D" id="3.40.50.1240">
    <property type="entry name" value="Phosphoglycerate mutase-like"/>
    <property type="match status" value="1"/>
</dbReference>
<comment type="similarity">
    <text evidence="1">Belongs to the phosphoglycerate mutase family. BPG-dependent PGAM subfamily.</text>
</comment>
<reference evidence="7 8" key="1">
    <citation type="submission" date="2013-03" db="EMBL/GenBank/DDBJ databases">
        <title>The Genome Sequence of Enterococcus sulfureus ATCC_49903 (PacBio/Illumina hybrid assembly).</title>
        <authorList>
            <consortium name="The Broad Institute Genomics Platform"/>
            <consortium name="The Broad Institute Genome Sequencing Center for Infectious Disease"/>
            <person name="Earl A."/>
            <person name="Russ C."/>
            <person name="Gilmore M."/>
            <person name="Surin D."/>
            <person name="Walker B."/>
            <person name="Young S."/>
            <person name="Zeng Q."/>
            <person name="Gargeya S."/>
            <person name="Fitzgerald M."/>
            <person name="Haas B."/>
            <person name="Abouelleil A."/>
            <person name="Allen A.W."/>
            <person name="Alvarado L."/>
            <person name="Arachchi H.M."/>
            <person name="Berlin A.M."/>
            <person name="Chapman S.B."/>
            <person name="Gainer-Dewar J."/>
            <person name="Goldberg J."/>
            <person name="Griggs A."/>
            <person name="Gujja S."/>
            <person name="Hansen M."/>
            <person name="Howarth C."/>
            <person name="Imamovic A."/>
            <person name="Ireland A."/>
            <person name="Larimer J."/>
            <person name="McCowan C."/>
            <person name="Murphy C."/>
            <person name="Pearson M."/>
            <person name="Poon T.W."/>
            <person name="Priest M."/>
            <person name="Roberts A."/>
            <person name="Saif S."/>
            <person name="Shea T."/>
            <person name="Sisk P."/>
            <person name="Sykes S."/>
            <person name="Wortman J."/>
            <person name="Nusbaum C."/>
            <person name="Birren B."/>
        </authorList>
    </citation>
    <scope>NUCLEOTIDE SEQUENCE [LARGE SCALE GENOMIC DNA]</scope>
    <source>
        <strain evidence="7 8">ATCC 49903</strain>
    </source>
</reference>
<dbReference type="InterPro" id="IPR005952">
    <property type="entry name" value="Phosphogly_mut1"/>
</dbReference>